<evidence type="ECO:0000313" key="7">
    <source>
        <dbReference type="Proteomes" id="UP001054889"/>
    </source>
</evidence>
<dbReference type="InterPro" id="IPR003689">
    <property type="entry name" value="ZIP"/>
</dbReference>
<keyword evidence="7" id="KW-1185">Reference proteome</keyword>
<comment type="caution">
    <text evidence="6">The sequence shown here is derived from an EMBL/GenBank/DDBJ whole genome shotgun (WGS) entry which is preliminary data.</text>
</comment>
<protein>
    <submittedName>
        <fullName evidence="6">Uncharacterized protein</fullName>
    </submittedName>
</protein>
<dbReference type="AlphaFoldDB" id="A0AAV5ECT7"/>
<name>A0AAV5ECT7_ELECO</name>
<dbReference type="GO" id="GO:0005385">
    <property type="term" value="F:zinc ion transmembrane transporter activity"/>
    <property type="evidence" value="ECO:0007669"/>
    <property type="project" value="TreeGrafter"/>
</dbReference>
<evidence type="ECO:0000256" key="2">
    <source>
        <dbReference type="ARBA" id="ARBA00022692"/>
    </source>
</evidence>
<feature type="transmembrane region" description="Helical" evidence="5">
    <location>
        <begin position="51"/>
        <end position="73"/>
    </location>
</feature>
<dbReference type="GO" id="GO:0005886">
    <property type="term" value="C:plasma membrane"/>
    <property type="evidence" value="ECO:0007669"/>
    <property type="project" value="UniProtKB-SubCell"/>
</dbReference>
<accession>A0AAV5ECT7</accession>
<evidence type="ECO:0000256" key="1">
    <source>
        <dbReference type="ARBA" id="ARBA00004651"/>
    </source>
</evidence>
<reference evidence="6" key="1">
    <citation type="journal article" date="2018" name="DNA Res.">
        <title>Multiple hybrid de novo genome assembly of finger millet, an orphan allotetraploid crop.</title>
        <authorList>
            <person name="Hatakeyama M."/>
            <person name="Aluri S."/>
            <person name="Balachadran M.T."/>
            <person name="Sivarajan S.R."/>
            <person name="Patrignani A."/>
            <person name="Gruter S."/>
            <person name="Poveda L."/>
            <person name="Shimizu-Inatsugi R."/>
            <person name="Baeten J."/>
            <person name="Francoijs K.J."/>
            <person name="Nataraja K.N."/>
            <person name="Reddy Y.A.N."/>
            <person name="Phadnis S."/>
            <person name="Ravikumar R.L."/>
            <person name="Schlapbach R."/>
            <person name="Sreeman S.M."/>
            <person name="Shimizu K.K."/>
        </authorList>
    </citation>
    <scope>NUCLEOTIDE SEQUENCE</scope>
</reference>
<dbReference type="Proteomes" id="UP001054889">
    <property type="component" value="Unassembled WGS sequence"/>
</dbReference>
<dbReference type="PANTHER" id="PTHR11040">
    <property type="entry name" value="ZINC/IRON TRANSPORTER"/>
    <property type="match status" value="1"/>
</dbReference>
<evidence type="ECO:0000313" key="6">
    <source>
        <dbReference type="EMBL" id="GJN20299.1"/>
    </source>
</evidence>
<dbReference type="EMBL" id="BQKI01000074">
    <property type="protein sequence ID" value="GJN20299.1"/>
    <property type="molecule type" value="Genomic_DNA"/>
</dbReference>
<sequence>MIVGAADAANGALAQQLKFIATTSILFTGALGCSLPALGRRVPALRPQGHLFFLIKAFAAGVILATGMMHILPDAFDKLSSESLAAGWRNFPFAGLGAMLGAMGTLIIDNVATGYFTRQNLNMNSVEPAGCSAAVVDIESQMEAPLPQKGFLAAVIKMT</sequence>
<gene>
    <name evidence="6" type="primary">gb07659</name>
    <name evidence="6" type="ORF">PR202_gb07659</name>
</gene>
<keyword evidence="4 5" id="KW-0472">Membrane</keyword>
<comment type="subcellular location">
    <subcellularLocation>
        <location evidence="1">Cell membrane</location>
        <topology evidence="1">Multi-pass membrane protein</topology>
    </subcellularLocation>
</comment>
<proteinExistence type="predicted"/>
<feature type="transmembrane region" description="Helical" evidence="5">
    <location>
        <begin position="93"/>
        <end position="116"/>
    </location>
</feature>
<reference evidence="6" key="2">
    <citation type="submission" date="2021-12" db="EMBL/GenBank/DDBJ databases">
        <title>Resequencing data analysis of finger millet.</title>
        <authorList>
            <person name="Hatakeyama M."/>
            <person name="Aluri S."/>
            <person name="Balachadran M.T."/>
            <person name="Sivarajan S.R."/>
            <person name="Poveda L."/>
            <person name="Shimizu-Inatsugi R."/>
            <person name="Schlapbach R."/>
            <person name="Sreeman S.M."/>
            <person name="Shimizu K.K."/>
        </authorList>
    </citation>
    <scope>NUCLEOTIDE SEQUENCE</scope>
</reference>
<evidence type="ECO:0000256" key="3">
    <source>
        <dbReference type="ARBA" id="ARBA00022989"/>
    </source>
</evidence>
<evidence type="ECO:0000256" key="5">
    <source>
        <dbReference type="SAM" id="Phobius"/>
    </source>
</evidence>
<keyword evidence="3 5" id="KW-1133">Transmembrane helix</keyword>
<organism evidence="6 7">
    <name type="scientific">Eleusine coracana subsp. coracana</name>
    <dbReference type="NCBI Taxonomy" id="191504"/>
    <lineage>
        <taxon>Eukaryota</taxon>
        <taxon>Viridiplantae</taxon>
        <taxon>Streptophyta</taxon>
        <taxon>Embryophyta</taxon>
        <taxon>Tracheophyta</taxon>
        <taxon>Spermatophyta</taxon>
        <taxon>Magnoliopsida</taxon>
        <taxon>Liliopsida</taxon>
        <taxon>Poales</taxon>
        <taxon>Poaceae</taxon>
        <taxon>PACMAD clade</taxon>
        <taxon>Chloridoideae</taxon>
        <taxon>Cynodonteae</taxon>
        <taxon>Eleusininae</taxon>
        <taxon>Eleusine</taxon>
    </lineage>
</organism>
<evidence type="ECO:0000256" key="4">
    <source>
        <dbReference type="ARBA" id="ARBA00023136"/>
    </source>
</evidence>
<feature type="transmembrane region" description="Helical" evidence="5">
    <location>
        <begin position="19"/>
        <end position="39"/>
    </location>
</feature>
<keyword evidence="2 5" id="KW-0812">Transmembrane</keyword>
<dbReference type="Pfam" id="PF02535">
    <property type="entry name" value="Zip"/>
    <property type="match status" value="1"/>
</dbReference>
<dbReference type="PANTHER" id="PTHR11040:SF35">
    <property type="entry name" value="ZINC TRANSPORTER 5"/>
    <property type="match status" value="1"/>
</dbReference>